<protein>
    <recommendedName>
        <fullName evidence="4">IPT/TIG domain-containing protein</fullName>
    </recommendedName>
</protein>
<gene>
    <name evidence="2" type="ORF">FHR36_003536</name>
</gene>
<organism evidence="2 3">
    <name type="scientific">Kitasatospora paracochleata</name>
    <dbReference type="NCBI Taxonomy" id="58354"/>
    <lineage>
        <taxon>Bacteria</taxon>
        <taxon>Bacillati</taxon>
        <taxon>Actinomycetota</taxon>
        <taxon>Actinomycetes</taxon>
        <taxon>Kitasatosporales</taxon>
        <taxon>Streptomycetaceae</taxon>
        <taxon>Kitasatospora</taxon>
    </lineage>
</organism>
<dbReference type="RefSeq" id="WP_253798303.1">
    <property type="nucleotide sequence ID" value="NZ_BAAAUB010000014.1"/>
</dbReference>
<evidence type="ECO:0000313" key="2">
    <source>
        <dbReference type="EMBL" id="MCP2310403.1"/>
    </source>
</evidence>
<reference evidence="2 3" key="1">
    <citation type="submission" date="2022-06" db="EMBL/GenBank/DDBJ databases">
        <title>Sequencing the genomes of 1000 actinobacteria strains.</title>
        <authorList>
            <person name="Klenk H.-P."/>
        </authorList>
    </citation>
    <scope>NUCLEOTIDE SEQUENCE [LARGE SCALE GENOMIC DNA]</scope>
    <source>
        <strain evidence="2 3">DSM 41656</strain>
    </source>
</reference>
<dbReference type="Proteomes" id="UP001206483">
    <property type="component" value="Unassembled WGS sequence"/>
</dbReference>
<proteinExistence type="predicted"/>
<dbReference type="EMBL" id="JAMZDX010000003">
    <property type="protein sequence ID" value="MCP2310403.1"/>
    <property type="molecule type" value="Genomic_DNA"/>
</dbReference>
<comment type="caution">
    <text evidence="2">The sequence shown here is derived from an EMBL/GenBank/DDBJ whole genome shotgun (WGS) entry which is preliminary data.</text>
</comment>
<sequence length="479" mass="47468">MSPLLRPAELVGRSAVAVLLGIAAVVLAVLAPGGRAAAVSPPAISLSVDPTHGAAGSTATVGGKGYESCLDVSLSWDGGGSVIHPTVQQDGSISRAFPVPADAPPGPHTIWADCTYRTLAGAPSGAGGASGASGAVGERIGSVRYPAYFTVDEPTSQARLTLSTAQGRPGDAVDLVGTGFRCGGGTVLVSWDATALGTLTPAGDGGFRTRATVPRNAAKGLHTVRAACTQRPDVAAAQSYTVVAAGTVTTPPPTPGPTVSPADGPVLSTDPARGDAGQNVRVTGSRFGTCAAVSGTVLLSWDGAPAATTVTVGDDGNLGTSIAVPADADTGSHTLHAACAGLPAVAADAAFTVGGQDGMPVLAPALGGGLLLAGAAAVTLGRRRGPRWASQHIAAEQRTGRPGGVQVEETAVEGGDRTRTVRLQPHPDPGSQQLEEPGSPGGTEEEPGSSGRTEEEPGSSGRTEEEPGTPGRTEEEKDR</sequence>
<evidence type="ECO:0000256" key="1">
    <source>
        <dbReference type="SAM" id="MobiDB-lite"/>
    </source>
</evidence>
<name>A0ABT1IZ23_9ACTN</name>
<keyword evidence="3" id="KW-1185">Reference proteome</keyword>
<accession>A0ABT1IZ23</accession>
<evidence type="ECO:0000313" key="3">
    <source>
        <dbReference type="Proteomes" id="UP001206483"/>
    </source>
</evidence>
<feature type="region of interest" description="Disordered" evidence="1">
    <location>
        <begin position="384"/>
        <end position="479"/>
    </location>
</feature>
<evidence type="ECO:0008006" key="4">
    <source>
        <dbReference type="Google" id="ProtNLM"/>
    </source>
</evidence>